<feature type="domain" description="Roadblock/LAMTOR2" evidence="1">
    <location>
        <begin position="47"/>
        <end position="135"/>
    </location>
</feature>
<sequence length="163" mass="17105">MRVTALVKTALARRTLVKTAFARGTLTRTALKKRGRRPSMEICEQMLREMVTLRERAPEVSGSVACTVDGLRIACDLAGDRADQTAALSAALLALSRRMADIAGKGAMEETLVSASAGFAALYPAGPTIVLTVVAEPGTNLGLLRLEGRKTAAALAAIATRNP</sequence>
<dbReference type="EMBL" id="JBITGY010000004">
    <property type="protein sequence ID" value="MFI6498857.1"/>
    <property type="molecule type" value="Genomic_DNA"/>
</dbReference>
<dbReference type="SMART" id="SM00960">
    <property type="entry name" value="Robl_LC7"/>
    <property type="match status" value="1"/>
</dbReference>
<protein>
    <submittedName>
        <fullName evidence="2">Roadblock/LC7 domain-containing protein</fullName>
    </submittedName>
</protein>
<gene>
    <name evidence="2" type="ORF">ACIBG2_15820</name>
</gene>
<evidence type="ECO:0000259" key="1">
    <source>
        <dbReference type="SMART" id="SM00960"/>
    </source>
</evidence>
<accession>A0ABW7YT49</accession>
<name>A0ABW7YT49_9ACTN</name>
<comment type="caution">
    <text evidence="2">The sequence shown here is derived from an EMBL/GenBank/DDBJ whole genome shotgun (WGS) entry which is preliminary data.</text>
</comment>
<keyword evidence="3" id="KW-1185">Reference proteome</keyword>
<dbReference type="SUPFAM" id="SSF103196">
    <property type="entry name" value="Roadblock/LC7 domain"/>
    <property type="match status" value="1"/>
</dbReference>
<reference evidence="2 3" key="1">
    <citation type="submission" date="2024-10" db="EMBL/GenBank/DDBJ databases">
        <title>The Natural Products Discovery Center: Release of the First 8490 Sequenced Strains for Exploring Actinobacteria Biosynthetic Diversity.</title>
        <authorList>
            <person name="Kalkreuter E."/>
            <person name="Kautsar S.A."/>
            <person name="Yang D."/>
            <person name="Bader C.D."/>
            <person name="Teijaro C.N."/>
            <person name="Fluegel L."/>
            <person name="Davis C.M."/>
            <person name="Simpson J.R."/>
            <person name="Lauterbach L."/>
            <person name="Steele A.D."/>
            <person name="Gui C."/>
            <person name="Meng S."/>
            <person name="Li G."/>
            <person name="Viehrig K."/>
            <person name="Ye F."/>
            <person name="Su P."/>
            <person name="Kiefer A.F."/>
            <person name="Nichols A."/>
            <person name="Cepeda A.J."/>
            <person name="Yan W."/>
            <person name="Fan B."/>
            <person name="Jiang Y."/>
            <person name="Adhikari A."/>
            <person name="Zheng C.-J."/>
            <person name="Schuster L."/>
            <person name="Cowan T.M."/>
            <person name="Smanski M.J."/>
            <person name="Chevrette M.G."/>
            <person name="De Carvalho L.P.S."/>
            <person name="Shen B."/>
        </authorList>
    </citation>
    <scope>NUCLEOTIDE SEQUENCE [LARGE SCALE GENOMIC DNA]</scope>
    <source>
        <strain evidence="2 3">NPDC050545</strain>
    </source>
</reference>
<dbReference type="RefSeq" id="WP_397082092.1">
    <property type="nucleotide sequence ID" value="NZ_JBITGY010000004.1"/>
</dbReference>
<organism evidence="2 3">
    <name type="scientific">Nonomuraea typhae</name>
    <dbReference type="NCBI Taxonomy" id="2603600"/>
    <lineage>
        <taxon>Bacteria</taxon>
        <taxon>Bacillati</taxon>
        <taxon>Actinomycetota</taxon>
        <taxon>Actinomycetes</taxon>
        <taxon>Streptosporangiales</taxon>
        <taxon>Streptosporangiaceae</taxon>
        <taxon>Nonomuraea</taxon>
    </lineage>
</organism>
<evidence type="ECO:0000313" key="3">
    <source>
        <dbReference type="Proteomes" id="UP001612741"/>
    </source>
</evidence>
<evidence type="ECO:0000313" key="2">
    <source>
        <dbReference type="EMBL" id="MFI6498857.1"/>
    </source>
</evidence>
<dbReference type="InterPro" id="IPR004942">
    <property type="entry name" value="Roadblock/LAMTOR2_dom"/>
</dbReference>
<dbReference type="Pfam" id="PF03259">
    <property type="entry name" value="Robl_LC7"/>
    <property type="match status" value="1"/>
</dbReference>
<dbReference type="Proteomes" id="UP001612741">
    <property type="component" value="Unassembled WGS sequence"/>
</dbReference>
<proteinExistence type="predicted"/>
<dbReference type="Gene3D" id="3.30.450.30">
    <property type="entry name" value="Dynein light chain 2a, cytoplasmic"/>
    <property type="match status" value="1"/>
</dbReference>